<organism evidence="1 2">
    <name type="scientific">Aphis craccivora</name>
    <name type="common">Cowpea aphid</name>
    <dbReference type="NCBI Taxonomy" id="307492"/>
    <lineage>
        <taxon>Eukaryota</taxon>
        <taxon>Metazoa</taxon>
        <taxon>Ecdysozoa</taxon>
        <taxon>Arthropoda</taxon>
        <taxon>Hexapoda</taxon>
        <taxon>Insecta</taxon>
        <taxon>Pterygota</taxon>
        <taxon>Neoptera</taxon>
        <taxon>Paraneoptera</taxon>
        <taxon>Hemiptera</taxon>
        <taxon>Sternorrhyncha</taxon>
        <taxon>Aphidomorpha</taxon>
        <taxon>Aphidoidea</taxon>
        <taxon>Aphididae</taxon>
        <taxon>Aphidini</taxon>
        <taxon>Aphis</taxon>
        <taxon>Aphis</taxon>
    </lineage>
</organism>
<protein>
    <submittedName>
        <fullName evidence="1">Uncharacterized protein</fullName>
    </submittedName>
</protein>
<dbReference type="AlphaFoldDB" id="A0A6G0XEX1"/>
<reference evidence="1 2" key="1">
    <citation type="submission" date="2019-08" db="EMBL/GenBank/DDBJ databases">
        <title>Whole genome of Aphis craccivora.</title>
        <authorList>
            <person name="Voronova N.V."/>
            <person name="Shulinski R.S."/>
            <person name="Bandarenka Y.V."/>
            <person name="Zhorov D.G."/>
            <person name="Warner D."/>
        </authorList>
    </citation>
    <scope>NUCLEOTIDE SEQUENCE [LARGE SCALE GENOMIC DNA]</scope>
    <source>
        <strain evidence="1">180601</strain>
        <tissue evidence="1">Whole Body</tissue>
    </source>
</reference>
<accession>A0A6G0XEX1</accession>
<keyword evidence="2" id="KW-1185">Reference proteome</keyword>
<evidence type="ECO:0000313" key="1">
    <source>
        <dbReference type="EMBL" id="KAF0738683.1"/>
    </source>
</evidence>
<comment type="caution">
    <text evidence="1">The sequence shown here is derived from an EMBL/GenBank/DDBJ whole genome shotgun (WGS) entry which is preliminary data.</text>
</comment>
<name>A0A6G0XEX1_APHCR</name>
<dbReference type="OrthoDB" id="6260718at2759"/>
<sequence>MHQFGVPGQNIQNFANIISSSTIVSDKHFYSDENVDIIINSDISIDNEVLAFPIDDNAIKINCNQADQNFVTEKNENINNVILTENELEYYNVDAITLQFEINNSIIEICTQENNIIDNIENQCSGDLIPSYGLNKSVSIFYVRLHQVLSCDGGYGEPAAAARDIIISPPSRIRFLTKLCWYHFKFADKATKCREPCKFESCSGN</sequence>
<gene>
    <name evidence="1" type="ORF">FWK35_00029250</name>
</gene>
<dbReference type="Proteomes" id="UP000478052">
    <property type="component" value="Unassembled WGS sequence"/>
</dbReference>
<dbReference type="EMBL" id="VUJU01007906">
    <property type="protein sequence ID" value="KAF0738683.1"/>
    <property type="molecule type" value="Genomic_DNA"/>
</dbReference>
<proteinExistence type="predicted"/>
<evidence type="ECO:0000313" key="2">
    <source>
        <dbReference type="Proteomes" id="UP000478052"/>
    </source>
</evidence>